<dbReference type="EMBL" id="FUEZ01000003">
    <property type="protein sequence ID" value="SPM38249.1"/>
    <property type="molecule type" value="Genomic_DNA"/>
</dbReference>
<dbReference type="PRINTS" id="PR01346">
    <property type="entry name" value="HELNAPAPROT"/>
</dbReference>
<feature type="domain" description="Ferritin/DPS" evidence="3">
    <location>
        <begin position="27"/>
        <end position="154"/>
    </location>
</feature>
<evidence type="ECO:0000259" key="3">
    <source>
        <dbReference type="Pfam" id="PF00210"/>
    </source>
</evidence>
<name>A0A2U3P3B6_9MYCO</name>
<dbReference type="Proteomes" id="UP000240424">
    <property type="component" value="Unassembled WGS sequence"/>
</dbReference>
<accession>A0A2U3P3B6</accession>
<dbReference type="STRING" id="1841861.GCA_900157365_04629"/>
<keyword evidence="5" id="KW-1185">Reference proteome</keyword>
<sequence>MTISLSANRRDADEVAMFHRPAGFFEDLQTVLVDLIELHLQAKQAHWNVVGMNFRDLHLQLDSIVDTAREASDTIAERMRALDAVPDGRSDTVVAATTVPALPAGLIGVRQMVQMITNRIYAVVGTMRTVHDGIDAADPSTADLLHGIIDALEKGAGCSNRRTAPPRPCHATLHGLRRDVR</sequence>
<dbReference type="Pfam" id="PF00210">
    <property type="entry name" value="Ferritin"/>
    <property type="match status" value="1"/>
</dbReference>
<dbReference type="PANTHER" id="PTHR42932:SF2">
    <property type="entry name" value="DNA PROTECTION DURING STARVATION PROTEIN 1"/>
    <property type="match status" value="1"/>
</dbReference>
<gene>
    <name evidence="4" type="ORF">MNAB215_426</name>
</gene>
<evidence type="ECO:0000256" key="1">
    <source>
        <dbReference type="ARBA" id="ARBA00009497"/>
    </source>
</evidence>
<dbReference type="AlphaFoldDB" id="A0A2U3P3B6"/>
<evidence type="ECO:0000256" key="2">
    <source>
        <dbReference type="RuleBase" id="RU003875"/>
    </source>
</evidence>
<evidence type="ECO:0000313" key="5">
    <source>
        <dbReference type="Proteomes" id="UP000240424"/>
    </source>
</evidence>
<reference evidence="4 5" key="1">
    <citation type="submission" date="2017-01" db="EMBL/GenBank/DDBJ databases">
        <authorList>
            <consortium name="Urmite Genomes"/>
        </authorList>
    </citation>
    <scope>NUCLEOTIDE SEQUENCE [LARGE SCALE GENOMIC DNA]</scope>
    <source>
        <strain evidence="4 5">AB215</strain>
    </source>
</reference>
<dbReference type="GO" id="GO:0008199">
    <property type="term" value="F:ferric iron binding"/>
    <property type="evidence" value="ECO:0007669"/>
    <property type="project" value="InterPro"/>
</dbReference>
<dbReference type="InterPro" id="IPR009078">
    <property type="entry name" value="Ferritin-like_SF"/>
</dbReference>
<dbReference type="GO" id="GO:0003677">
    <property type="term" value="F:DNA binding"/>
    <property type="evidence" value="ECO:0007669"/>
    <property type="project" value="UniProtKB-KW"/>
</dbReference>
<proteinExistence type="inferred from homology"/>
<keyword evidence="4" id="KW-0238">DNA-binding</keyword>
<dbReference type="PROSITE" id="PS00818">
    <property type="entry name" value="DPS_1"/>
    <property type="match status" value="1"/>
</dbReference>
<dbReference type="Gene3D" id="1.20.1260.10">
    <property type="match status" value="1"/>
</dbReference>
<dbReference type="CDD" id="cd01043">
    <property type="entry name" value="DPS"/>
    <property type="match status" value="1"/>
</dbReference>
<dbReference type="SUPFAM" id="SSF47240">
    <property type="entry name" value="Ferritin-like"/>
    <property type="match status" value="1"/>
</dbReference>
<dbReference type="InterPro" id="IPR023188">
    <property type="entry name" value="DPS_DNA-bd_CS"/>
</dbReference>
<dbReference type="InterPro" id="IPR002177">
    <property type="entry name" value="DPS_DNA-bd"/>
</dbReference>
<comment type="similarity">
    <text evidence="1 2">Belongs to the Dps family.</text>
</comment>
<dbReference type="GO" id="GO:0016722">
    <property type="term" value="F:oxidoreductase activity, acting on metal ions"/>
    <property type="evidence" value="ECO:0007669"/>
    <property type="project" value="InterPro"/>
</dbReference>
<dbReference type="InterPro" id="IPR008331">
    <property type="entry name" value="Ferritin_DPS_dom"/>
</dbReference>
<organism evidence="4 5">
    <name type="scientific">Mycobacterium numidiamassiliense</name>
    <dbReference type="NCBI Taxonomy" id="1841861"/>
    <lineage>
        <taxon>Bacteria</taxon>
        <taxon>Bacillati</taxon>
        <taxon>Actinomycetota</taxon>
        <taxon>Actinomycetes</taxon>
        <taxon>Mycobacteriales</taxon>
        <taxon>Mycobacteriaceae</taxon>
        <taxon>Mycobacterium</taxon>
    </lineage>
</organism>
<dbReference type="InterPro" id="IPR012347">
    <property type="entry name" value="Ferritin-like"/>
</dbReference>
<dbReference type="PANTHER" id="PTHR42932">
    <property type="entry name" value="GENERAL STRESS PROTEIN 20U"/>
    <property type="match status" value="1"/>
</dbReference>
<evidence type="ECO:0000313" key="4">
    <source>
        <dbReference type="EMBL" id="SPM38249.1"/>
    </source>
</evidence>
<protein>
    <submittedName>
        <fullName evidence="4">DNA-binding ferritin-like protein (Oxidative damage protectant)</fullName>
    </submittedName>
</protein>